<evidence type="ECO:0000313" key="1">
    <source>
        <dbReference type="EMBL" id="ABV12311.1"/>
    </source>
</evidence>
<dbReference type="HOGENOM" id="CLU_3166201_0_0_6"/>
<reference evidence="1 2" key="1">
    <citation type="submission" date="2007-08" db="EMBL/GenBank/DDBJ databases">
        <authorList>
            <consortium name="The Citrobacter koseri Genome Sequencing Project"/>
            <person name="McClelland M."/>
            <person name="Sanderson E.K."/>
            <person name="Porwollik S."/>
            <person name="Spieth J."/>
            <person name="Clifton W.S."/>
            <person name="Latreille P."/>
            <person name="Courtney L."/>
            <person name="Wang C."/>
            <person name="Pepin K."/>
            <person name="Bhonagiri V."/>
            <person name="Nash W."/>
            <person name="Johnson M."/>
            <person name="Thiruvilangam P."/>
            <person name="Wilson R."/>
        </authorList>
    </citation>
    <scope>NUCLEOTIDE SEQUENCE [LARGE SCALE GENOMIC DNA]</scope>
    <source>
        <strain evidence="2">ATCC BAA-895 / CDC 4225-83 / SGSC4696</strain>
    </source>
</reference>
<gene>
    <name evidence="1" type="ordered locus">CKO_01170</name>
</gene>
<dbReference type="EMBL" id="CP000822">
    <property type="protein sequence ID" value="ABV12311.1"/>
    <property type="molecule type" value="Genomic_DNA"/>
</dbReference>
<protein>
    <submittedName>
        <fullName evidence="1">Uncharacterized protein</fullName>
    </submittedName>
</protein>
<evidence type="ECO:0000313" key="2">
    <source>
        <dbReference type="Proteomes" id="UP000008148"/>
    </source>
</evidence>
<keyword evidence="2" id="KW-1185">Reference proteome</keyword>
<accession>A8AFP9</accession>
<organism evidence="1 2">
    <name type="scientific">Citrobacter koseri (strain ATCC BAA-895 / CDC 4225-83 / SGSC4696)</name>
    <dbReference type="NCBI Taxonomy" id="290338"/>
    <lineage>
        <taxon>Bacteria</taxon>
        <taxon>Pseudomonadati</taxon>
        <taxon>Pseudomonadota</taxon>
        <taxon>Gammaproteobacteria</taxon>
        <taxon>Enterobacterales</taxon>
        <taxon>Enterobacteriaceae</taxon>
        <taxon>Citrobacter</taxon>
    </lineage>
</organism>
<proteinExistence type="predicted"/>
<name>A8AFP9_CITK8</name>
<dbReference type="Proteomes" id="UP000008148">
    <property type="component" value="Chromosome"/>
</dbReference>
<sequence length="47" mass="5297">MLLWITTSDQRSSASIRMIVINHSSLTFRSTRQDCHNVALPSPLQLA</sequence>
<dbReference type="KEGG" id="cko:CKO_01170"/>
<dbReference type="AlphaFoldDB" id="A8AFP9"/>